<evidence type="ECO:0000256" key="5">
    <source>
        <dbReference type="ARBA" id="ARBA00022723"/>
    </source>
</evidence>
<evidence type="ECO:0000313" key="19">
    <source>
        <dbReference type="Proteomes" id="UP000006038"/>
    </source>
</evidence>
<dbReference type="PANTHER" id="PTHR37984:SF5">
    <property type="entry name" value="PROTEIN NYNRIN-LIKE"/>
    <property type="match status" value="1"/>
</dbReference>
<dbReference type="GO" id="GO:0004190">
    <property type="term" value="F:aspartic-type endopeptidase activity"/>
    <property type="evidence" value="ECO:0007669"/>
    <property type="project" value="UniProtKB-KW"/>
</dbReference>
<dbReference type="Gene3D" id="1.10.340.70">
    <property type="match status" value="1"/>
</dbReference>
<keyword evidence="13" id="KW-0238">DNA-binding</keyword>
<keyword evidence="9" id="KW-0460">Magnesium</keyword>
<evidence type="ECO:0000256" key="1">
    <source>
        <dbReference type="ARBA" id="ARBA00022670"/>
    </source>
</evidence>
<dbReference type="HOGENOM" id="CLU_000384_6_2_1"/>
<dbReference type="EnsemblPlants" id="OB06G24040.1">
    <property type="protein sequence ID" value="OB06G24040.1"/>
    <property type="gene ID" value="OB06G24040"/>
</dbReference>
<proteinExistence type="predicted"/>
<name>J3MEG0_ORYBR</name>
<keyword evidence="7" id="KW-0255">Endonuclease</keyword>
<evidence type="ECO:0000313" key="18">
    <source>
        <dbReference type="EnsemblPlants" id="OB06G24040.1"/>
    </source>
</evidence>
<evidence type="ECO:0000256" key="11">
    <source>
        <dbReference type="ARBA" id="ARBA00022918"/>
    </source>
</evidence>
<dbReference type="GO" id="GO:0046872">
    <property type="term" value="F:metal ion binding"/>
    <property type="evidence" value="ECO:0007669"/>
    <property type="project" value="UniProtKB-KW"/>
</dbReference>
<sequence>MEPRDFVDYGAFNQVTIKNKYPLPHIDDLFDQLRGAKVLSKFYLQSGYHQLHTREEDIEETTFNTREEGHVTAYASRQLKSHEKNYPTHDLELAAVVFALKIWRHYLYGELCDIFTDHKSLKCVAQQEIQMNIQSSSSECVREAQQHDRLLSGMRKRILEGCSSEFSLDEHGIVLFRGRLCIPQKSEVKADILHEAHRTPYSLHPGETKMYRDLKQIFWCKCTMVDISKYVASCGLLQPLGIPDSWESHLPLTEFAYNNSYQASIKMTPFEALYGRKCVSPLCWDVVGERSLLGLDFIHQIAEMVQEIQQNLLASQSHQKSYADVRRRDLEFAVGDHVLLRVSPTKDIVCFGITGNLSPWYIGPFLVISRVGSLEYRLELPDSMNGVHNVFHVSMLRNMYVTPSIRLIWIQLQWNRTLVWNVNNCAS</sequence>
<protein>
    <recommendedName>
        <fullName evidence="20">Reverse transcriptase RNase H-like domain-containing protein</fullName>
    </recommendedName>
</protein>
<evidence type="ECO:0008006" key="20">
    <source>
        <dbReference type="Google" id="ProtNLM"/>
    </source>
</evidence>
<reference evidence="18" key="2">
    <citation type="submission" date="2013-04" db="UniProtKB">
        <authorList>
            <consortium name="EnsemblPlants"/>
        </authorList>
    </citation>
    <scope>IDENTIFICATION</scope>
</reference>
<evidence type="ECO:0000256" key="8">
    <source>
        <dbReference type="ARBA" id="ARBA00022801"/>
    </source>
</evidence>
<dbReference type="OMA" id="NTREEGH"/>
<dbReference type="AlphaFoldDB" id="J3MEG0"/>
<evidence type="ECO:0000259" key="17">
    <source>
        <dbReference type="Pfam" id="PF24626"/>
    </source>
</evidence>
<evidence type="ECO:0000259" key="15">
    <source>
        <dbReference type="Pfam" id="PF17917"/>
    </source>
</evidence>
<dbReference type="InterPro" id="IPR043502">
    <property type="entry name" value="DNA/RNA_pol_sf"/>
</dbReference>
<dbReference type="GO" id="GO:0003677">
    <property type="term" value="F:DNA binding"/>
    <property type="evidence" value="ECO:0007669"/>
    <property type="project" value="UniProtKB-KW"/>
</dbReference>
<feature type="domain" description="Reverse transcriptase RNase H-like" evidence="15">
    <location>
        <begin position="67"/>
        <end position="128"/>
    </location>
</feature>
<keyword evidence="2" id="KW-0808">Transferase</keyword>
<keyword evidence="10" id="KW-0229">DNA integration</keyword>
<dbReference type="SUPFAM" id="SSF56672">
    <property type="entry name" value="DNA/RNA polymerases"/>
    <property type="match status" value="1"/>
</dbReference>
<keyword evidence="3" id="KW-0548">Nucleotidyltransferase</keyword>
<dbReference type="Gene3D" id="3.30.70.270">
    <property type="match status" value="1"/>
</dbReference>
<keyword evidence="19" id="KW-1185">Reference proteome</keyword>
<evidence type="ECO:0000256" key="9">
    <source>
        <dbReference type="ARBA" id="ARBA00022842"/>
    </source>
</evidence>
<keyword evidence="5" id="KW-0479">Metal-binding</keyword>
<dbReference type="eggNOG" id="KOG0017">
    <property type="taxonomic scope" value="Eukaryota"/>
</dbReference>
<keyword evidence="11" id="KW-0695">RNA-directed DNA polymerase</keyword>
<reference evidence="18" key="1">
    <citation type="journal article" date="2013" name="Nat. Commun.">
        <title>Whole-genome sequencing of Oryza brachyantha reveals mechanisms underlying Oryza genome evolution.</title>
        <authorList>
            <person name="Chen J."/>
            <person name="Huang Q."/>
            <person name="Gao D."/>
            <person name="Wang J."/>
            <person name="Lang Y."/>
            <person name="Liu T."/>
            <person name="Li B."/>
            <person name="Bai Z."/>
            <person name="Luis Goicoechea J."/>
            <person name="Liang C."/>
            <person name="Chen C."/>
            <person name="Zhang W."/>
            <person name="Sun S."/>
            <person name="Liao Y."/>
            <person name="Zhang X."/>
            <person name="Yang L."/>
            <person name="Song C."/>
            <person name="Wang M."/>
            <person name="Shi J."/>
            <person name="Liu G."/>
            <person name="Liu J."/>
            <person name="Zhou H."/>
            <person name="Zhou W."/>
            <person name="Yu Q."/>
            <person name="An N."/>
            <person name="Chen Y."/>
            <person name="Cai Q."/>
            <person name="Wang B."/>
            <person name="Liu B."/>
            <person name="Min J."/>
            <person name="Huang Y."/>
            <person name="Wu H."/>
            <person name="Li Z."/>
            <person name="Zhang Y."/>
            <person name="Yin Y."/>
            <person name="Song W."/>
            <person name="Jiang J."/>
            <person name="Jackson S.A."/>
            <person name="Wing R.A."/>
            <person name="Wang J."/>
            <person name="Chen M."/>
        </authorList>
    </citation>
    <scope>NUCLEOTIDE SEQUENCE [LARGE SCALE GENOMIC DNA]</scope>
    <source>
        <strain evidence="18">cv. IRGC 101232</strain>
    </source>
</reference>
<dbReference type="InterPro" id="IPR043128">
    <property type="entry name" value="Rev_trsase/Diguanyl_cyclase"/>
</dbReference>
<evidence type="ECO:0000256" key="12">
    <source>
        <dbReference type="ARBA" id="ARBA00022932"/>
    </source>
</evidence>
<dbReference type="Pfam" id="PF24626">
    <property type="entry name" value="SH3_Tf2-1"/>
    <property type="match status" value="1"/>
</dbReference>
<evidence type="ECO:0000256" key="4">
    <source>
        <dbReference type="ARBA" id="ARBA00022722"/>
    </source>
</evidence>
<feature type="domain" description="Integrase zinc-binding" evidence="16">
    <location>
        <begin position="187"/>
        <end position="234"/>
    </location>
</feature>
<evidence type="ECO:0000256" key="14">
    <source>
        <dbReference type="ARBA" id="ARBA00023172"/>
    </source>
</evidence>
<evidence type="ECO:0000256" key="10">
    <source>
        <dbReference type="ARBA" id="ARBA00022908"/>
    </source>
</evidence>
<feature type="domain" description="Tf2-1-like SH3-like" evidence="17">
    <location>
        <begin position="335"/>
        <end position="399"/>
    </location>
</feature>
<dbReference type="GO" id="GO:0003887">
    <property type="term" value="F:DNA-directed DNA polymerase activity"/>
    <property type="evidence" value="ECO:0007669"/>
    <property type="project" value="UniProtKB-KW"/>
</dbReference>
<dbReference type="STRING" id="4533.J3MEG0"/>
<keyword evidence="1" id="KW-0645">Protease</keyword>
<dbReference type="GO" id="GO:0003964">
    <property type="term" value="F:RNA-directed DNA polymerase activity"/>
    <property type="evidence" value="ECO:0007669"/>
    <property type="project" value="UniProtKB-KW"/>
</dbReference>
<evidence type="ECO:0000259" key="16">
    <source>
        <dbReference type="Pfam" id="PF17921"/>
    </source>
</evidence>
<organism evidence="18">
    <name type="scientific">Oryza brachyantha</name>
    <name type="common">malo sina</name>
    <dbReference type="NCBI Taxonomy" id="4533"/>
    <lineage>
        <taxon>Eukaryota</taxon>
        <taxon>Viridiplantae</taxon>
        <taxon>Streptophyta</taxon>
        <taxon>Embryophyta</taxon>
        <taxon>Tracheophyta</taxon>
        <taxon>Spermatophyta</taxon>
        <taxon>Magnoliopsida</taxon>
        <taxon>Liliopsida</taxon>
        <taxon>Poales</taxon>
        <taxon>Poaceae</taxon>
        <taxon>BOP clade</taxon>
        <taxon>Oryzoideae</taxon>
        <taxon>Oryzeae</taxon>
        <taxon>Oryzinae</taxon>
        <taxon>Oryza</taxon>
    </lineage>
</organism>
<evidence type="ECO:0000256" key="2">
    <source>
        <dbReference type="ARBA" id="ARBA00022679"/>
    </source>
</evidence>
<dbReference type="GO" id="GO:0004519">
    <property type="term" value="F:endonuclease activity"/>
    <property type="evidence" value="ECO:0007669"/>
    <property type="project" value="UniProtKB-KW"/>
</dbReference>
<dbReference type="PANTHER" id="PTHR37984">
    <property type="entry name" value="PROTEIN CBG26694"/>
    <property type="match status" value="1"/>
</dbReference>
<keyword evidence="8" id="KW-0378">Hydrolase</keyword>
<dbReference type="Pfam" id="PF17921">
    <property type="entry name" value="Integrase_H2C2"/>
    <property type="match status" value="1"/>
</dbReference>
<keyword evidence="14" id="KW-0233">DNA recombination</keyword>
<dbReference type="InterPro" id="IPR056924">
    <property type="entry name" value="SH3_Tf2-1"/>
</dbReference>
<dbReference type="Gramene" id="OB06G24040.1">
    <property type="protein sequence ID" value="OB06G24040.1"/>
    <property type="gene ID" value="OB06G24040"/>
</dbReference>
<dbReference type="GO" id="GO:0006508">
    <property type="term" value="P:proteolysis"/>
    <property type="evidence" value="ECO:0007669"/>
    <property type="project" value="UniProtKB-KW"/>
</dbReference>
<dbReference type="Gene3D" id="3.10.10.10">
    <property type="entry name" value="HIV Type 1 Reverse Transcriptase, subunit A, domain 1"/>
    <property type="match status" value="1"/>
</dbReference>
<evidence type="ECO:0000256" key="3">
    <source>
        <dbReference type="ARBA" id="ARBA00022695"/>
    </source>
</evidence>
<dbReference type="GO" id="GO:0006310">
    <property type="term" value="P:DNA recombination"/>
    <property type="evidence" value="ECO:0007669"/>
    <property type="project" value="UniProtKB-KW"/>
</dbReference>
<dbReference type="Proteomes" id="UP000006038">
    <property type="component" value="Chromosome 6"/>
</dbReference>
<keyword evidence="12" id="KW-0239">DNA-directed DNA polymerase</keyword>
<keyword evidence="4" id="KW-0540">Nuclease</keyword>
<dbReference type="InterPro" id="IPR041373">
    <property type="entry name" value="RT_RNaseH"/>
</dbReference>
<evidence type="ECO:0000256" key="7">
    <source>
        <dbReference type="ARBA" id="ARBA00022759"/>
    </source>
</evidence>
<dbReference type="InterPro" id="IPR041588">
    <property type="entry name" value="Integrase_H2C2"/>
</dbReference>
<dbReference type="GO" id="GO:0015074">
    <property type="term" value="P:DNA integration"/>
    <property type="evidence" value="ECO:0007669"/>
    <property type="project" value="UniProtKB-KW"/>
</dbReference>
<dbReference type="InterPro" id="IPR050951">
    <property type="entry name" value="Retrovirus_Pol_polyprotein"/>
</dbReference>
<dbReference type="Pfam" id="PF17917">
    <property type="entry name" value="RT_RNaseH"/>
    <property type="match status" value="1"/>
</dbReference>
<accession>J3MEG0</accession>
<evidence type="ECO:0000256" key="6">
    <source>
        <dbReference type="ARBA" id="ARBA00022750"/>
    </source>
</evidence>
<evidence type="ECO:0000256" key="13">
    <source>
        <dbReference type="ARBA" id="ARBA00023125"/>
    </source>
</evidence>
<keyword evidence="6" id="KW-0064">Aspartyl protease</keyword>